<dbReference type="PANTHER" id="PTHR23404">
    <property type="entry name" value="MOLYBDOPTERIN SYNTHASE RELATED"/>
    <property type="match status" value="1"/>
</dbReference>
<dbReference type="Gene3D" id="3.90.1170.40">
    <property type="entry name" value="Molybdopterin biosynthesis MoaE subunit"/>
    <property type="match status" value="1"/>
</dbReference>
<protein>
    <submittedName>
        <fullName evidence="2">Molybdopterin-guanine dinucleotide biosynthesis protein MobB</fullName>
    </submittedName>
</protein>
<dbReference type="EMBL" id="CP003243">
    <property type="protein sequence ID" value="AFD00005.1"/>
    <property type="molecule type" value="Genomic_DNA"/>
</dbReference>
<dbReference type="Pfam" id="PF03205">
    <property type="entry name" value="MobB"/>
    <property type="match status" value="1"/>
</dbReference>
<dbReference type="NCBIfam" id="TIGR00176">
    <property type="entry name" value="mobB"/>
    <property type="match status" value="1"/>
</dbReference>
<dbReference type="KEGG" id="mez:Mtc_1251"/>
<evidence type="ECO:0000313" key="3">
    <source>
        <dbReference type="Proteomes" id="UP000005233"/>
    </source>
</evidence>
<dbReference type="SUPFAM" id="SSF52540">
    <property type="entry name" value="P-loop containing nucleoside triphosphate hydrolases"/>
    <property type="match status" value="1"/>
</dbReference>
<dbReference type="CDD" id="cd00756">
    <property type="entry name" value="MoaE"/>
    <property type="match status" value="1"/>
</dbReference>
<feature type="domain" description="Molybdopterin-guanine dinucleotide biosynthesis protein B (MobB)" evidence="1">
    <location>
        <begin position="3"/>
        <end position="107"/>
    </location>
</feature>
<dbReference type="OrthoDB" id="45235at2157"/>
<dbReference type="Proteomes" id="UP000005233">
    <property type="component" value="Chromosome"/>
</dbReference>
<name>H8I9G0_METCZ</name>
<dbReference type="AlphaFoldDB" id="H8I9G0"/>
<dbReference type="InterPro" id="IPR036563">
    <property type="entry name" value="MoaE_sf"/>
</dbReference>
<reference evidence="2 3" key="1">
    <citation type="journal article" date="2012" name="J. Bacteriol.">
        <title>Complete genome sequence of a thermophilic methanogen, Methanocella conradii HZ254, isolated from Chinese rice field soil.</title>
        <authorList>
            <person name="Lu Z."/>
            <person name="Lu Y."/>
        </authorList>
    </citation>
    <scope>NUCLEOTIDE SEQUENCE [LARGE SCALE GENOMIC DNA]</scope>
    <source>
        <strain evidence="3">DSM 24694 / JCM 17849 / CGMCC 1.5162 / HZ254</strain>
    </source>
</reference>
<dbReference type="eggNOG" id="arCOG00533">
    <property type="taxonomic scope" value="Archaea"/>
</dbReference>
<dbReference type="RefSeq" id="WP_014405842.1">
    <property type="nucleotide sequence ID" value="NC_017034.1"/>
</dbReference>
<evidence type="ECO:0000259" key="1">
    <source>
        <dbReference type="Pfam" id="PF03205"/>
    </source>
</evidence>
<dbReference type="InterPro" id="IPR027417">
    <property type="entry name" value="P-loop_NTPase"/>
</dbReference>
<accession>H8I9G0</accession>
<dbReference type="Pfam" id="PF02391">
    <property type="entry name" value="MoaE"/>
    <property type="match status" value="1"/>
</dbReference>
<evidence type="ECO:0000313" key="2">
    <source>
        <dbReference type="EMBL" id="AFD00005.1"/>
    </source>
</evidence>
<dbReference type="SUPFAM" id="SSF54690">
    <property type="entry name" value="Molybdopterin synthase subunit MoaE"/>
    <property type="match status" value="1"/>
</dbReference>
<dbReference type="GO" id="GO:0005525">
    <property type="term" value="F:GTP binding"/>
    <property type="evidence" value="ECO:0007669"/>
    <property type="project" value="InterPro"/>
</dbReference>
<dbReference type="InterPro" id="IPR003448">
    <property type="entry name" value="Mopterin_biosynth_MoaE"/>
</dbReference>
<keyword evidence="3" id="KW-1185">Reference proteome</keyword>
<gene>
    <name evidence="2" type="primary">mobB</name>
    <name evidence="2" type="ordered locus">Mtc_1251</name>
</gene>
<organism evidence="2 3">
    <name type="scientific">Methanocella conradii (strain DSM 24694 / JCM 17849 / CGMCC 1.5162 / HZ254)</name>
    <dbReference type="NCBI Taxonomy" id="1041930"/>
    <lineage>
        <taxon>Archaea</taxon>
        <taxon>Methanobacteriati</taxon>
        <taxon>Methanobacteriota</taxon>
        <taxon>Stenosarchaea group</taxon>
        <taxon>Methanomicrobia</taxon>
        <taxon>Methanocellales</taxon>
        <taxon>Methanocellaceae</taxon>
        <taxon>Methanocella</taxon>
    </lineage>
</organism>
<dbReference type="GO" id="GO:0006777">
    <property type="term" value="P:Mo-molybdopterin cofactor biosynthetic process"/>
    <property type="evidence" value="ECO:0007669"/>
    <property type="project" value="InterPro"/>
</dbReference>
<dbReference type="STRING" id="1041930.Mtc_1251"/>
<sequence>MKVISIIGYHKAGKTTLVERLVKELLKHGSVGTIKHTREEIVPQAGDTERHLNAGAGVTIAVTPTRSVKIVKNAGLNDALAQLSRDGMDFAVVEGFKESGLPKIAIGDVEAPNIVARVDANASGEELARIAMAQPDQVTLEHLVAKIKRSPRYKEAGAIGTFTGVVREIAGDERTEALEFESFDEVARERIKAIEDDLKKREGILEALIYHKTGRIKAGEDIVYIVILSGHRQELFPALKDAIERVKAEVPIWKKEFTTGGDFWVHDIH</sequence>
<dbReference type="InterPro" id="IPR004435">
    <property type="entry name" value="MobB_dom"/>
</dbReference>
<proteinExistence type="predicted"/>
<dbReference type="GeneID" id="11971377"/>
<dbReference type="NCBIfam" id="NF011061">
    <property type="entry name" value="PRK14493.1"/>
    <property type="match status" value="1"/>
</dbReference>
<dbReference type="HOGENOM" id="CLU_088141_0_0_2"/>